<dbReference type="VEuPathDB" id="FungiDB:HMPREF1541_08625"/>
<keyword evidence="2" id="KW-1185">Reference proteome</keyword>
<sequence length="270" mass="30368">MVLPYYDYLSLTHSTRNDPGAGHWERVEDWPKTHMYTPTYELVLQAPATSQAYYANLPNSQATYYWSGNATQAAGYYYSNGQYYGATAPATTGWPYTSSPSYPYYYSPSSSYPSTYSYRIRYSYPYKYLQSYYAAPIQTWPASWSAPSAWPAARWPSGGWNTAAAQAAYYISQNTVLAQAPAAPMYFVGSTPAEIAAQNAQIASLMGMSVPANNQLIPYKPSNNPQFWCKELDGSWTLREQNDFVMGELGNGAWERHPTSGYHYYVRAPT</sequence>
<organism evidence="1 2">
    <name type="scientific">Cyphellophora europaea (strain CBS 101466)</name>
    <name type="common">Phialophora europaea</name>
    <dbReference type="NCBI Taxonomy" id="1220924"/>
    <lineage>
        <taxon>Eukaryota</taxon>
        <taxon>Fungi</taxon>
        <taxon>Dikarya</taxon>
        <taxon>Ascomycota</taxon>
        <taxon>Pezizomycotina</taxon>
        <taxon>Eurotiomycetes</taxon>
        <taxon>Chaetothyriomycetidae</taxon>
        <taxon>Chaetothyriales</taxon>
        <taxon>Cyphellophoraceae</taxon>
        <taxon>Cyphellophora</taxon>
    </lineage>
</organism>
<evidence type="ECO:0000313" key="1">
    <source>
        <dbReference type="EMBL" id="ETN36348.1"/>
    </source>
</evidence>
<dbReference type="AlphaFoldDB" id="W2RKW0"/>
<evidence type="ECO:0000313" key="2">
    <source>
        <dbReference type="Proteomes" id="UP000030752"/>
    </source>
</evidence>
<name>W2RKW0_CYPE1</name>
<reference evidence="1 2" key="1">
    <citation type="submission" date="2013-03" db="EMBL/GenBank/DDBJ databases">
        <title>The Genome Sequence of Phialophora europaea CBS 101466.</title>
        <authorList>
            <consortium name="The Broad Institute Genomics Platform"/>
            <person name="Cuomo C."/>
            <person name="de Hoog S."/>
            <person name="Gorbushina A."/>
            <person name="Walker B."/>
            <person name="Young S.K."/>
            <person name="Zeng Q."/>
            <person name="Gargeya S."/>
            <person name="Fitzgerald M."/>
            <person name="Haas B."/>
            <person name="Abouelleil A."/>
            <person name="Allen A.W."/>
            <person name="Alvarado L."/>
            <person name="Arachchi H.M."/>
            <person name="Berlin A.M."/>
            <person name="Chapman S.B."/>
            <person name="Gainer-Dewar J."/>
            <person name="Goldberg J."/>
            <person name="Griggs A."/>
            <person name="Gujja S."/>
            <person name="Hansen M."/>
            <person name="Howarth C."/>
            <person name="Imamovic A."/>
            <person name="Ireland A."/>
            <person name="Larimer J."/>
            <person name="McCowan C."/>
            <person name="Murphy C."/>
            <person name="Pearson M."/>
            <person name="Poon T.W."/>
            <person name="Priest M."/>
            <person name="Roberts A."/>
            <person name="Saif S."/>
            <person name="Shea T."/>
            <person name="Sisk P."/>
            <person name="Sykes S."/>
            <person name="Wortman J."/>
            <person name="Nusbaum C."/>
            <person name="Birren B."/>
        </authorList>
    </citation>
    <scope>NUCLEOTIDE SEQUENCE [LARGE SCALE GENOMIC DNA]</scope>
    <source>
        <strain evidence="1 2">CBS 101466</strain>
    </source>
</reference>
<accession>W2RKW0</accession>
<gene>
    <name evidence="1" type="ORF">HMPREF1541_08625</name>
</gene>
<dbReference type="OrthoDB" id="5194044at2759"/>
<dbReference type="InParanoid" id="W2RKW0"/>
<proteinExistence type="predicted"/>
<dbReference type="EMBL" id="KB822725">
    <property type="protein sequence ID" value="ETN36348.1"/>
    <property type="molecule type" value="Genomic_DNA"/>
</dbReference>
<dbReference type="eggNOG" id="ENOG502SXPS">
    <property type="taxonomic scope" value="Eukaryota"/>
</dbReference>
<dbReference type="HOGENOM" id="CLU_069407_0_0_1"/>
<protein>
    <submittedName>
        <fullName evidence="1">Uncharacterized protein</fullName>
    </submittedName>
</protein>
<dbReference type="RefSeq" id="XP_008721166.1">
    <property type="nucleotide sequence ID" value="XM_008722944.1"/>
</dbReference>
<dbReference type="Proteomes" id="UP000030752">
    <property type="component" value="Unassembled WGS sequence"/>
</dbReference>
<dbReference type="GeneID" id="19975964"/>
<dbReference type="STRING" id="1220924.W2RKW0"/>